<comment type="caution">
    <text evidence="2">The sequence shown here is derived from an EMBL/GenBank/DDBJ whole genome shotgun (WGS) entry which is preliminary data.</text>
</comment>
<dbReference type="PANTHER" id="PTHR42791:SF14">
    <property type="entry name" value="N-ACETYLTRANSFERASE DOMAIN-CONTAINING PROTEIN"/>
    <property type="match status" value="1"/>
</dbReference>
<reference evidence="2 3" key="1">
    <citation type="submission" date="2019-09" db="EMBL/GenBank/DDBJ databases">
        <title>The hologenome of the rock-dwelling lichen Lasallia pustulata.</title>
        <authorList>
            <person name="Greshake Tzovaras B."/>
            <person name="Segers F."/>
            <person name="Bicker A."/>
            <person name="Dal Grande F."/>
            <person name="Otte J."/>
            <person name="Hankeln T."/>
            <person name="Schmitt I."/>
            <person name="Ebersberger I."/>
        </authorList>
    </citation>
    <scope>NUCLEOTIDE SEQUENCE [LARGE SCALE GENOMIC DNA]</scope>
    <source>
        <strain evidence="2">A1-1</strain>
    </source>
</reference>
<dbReference type="CDD" id="cd04301">
    <property type="entry name" value="NAT_SF"/>
    <property type="match status" value="2"/>
</dbReference>
<evidence type="ECO:0000259" key="1">
    <source>
        <dbReference type="PROSITE" id="PS51186"/>
    </source>
</evidence>
<dbReference type="InterPro" id="IPR052523">
    <property type="entry name" value="Trichothecene_AcTrans"/>
</dbReference>
<organism evidence="2 3">
    <name type="scientific">Lasallia pustulata</name>
    <dbReference type="NCBI Taxonomy" id="136370"/>
    <lineage>
        <taxon>Eukaryota</taxon>
        <taxon>Fungi</taxon>
        <taxon>Dikarya</taxon>
        <taxon>Ascomycota</taxon>
        <taxon>Pezizomycotina</taxon>
        <taxon>Lecanoromycetes</taxon>
        <taxon>OSLEUM clade</taxon>
        <taxon>Umbilicariomycetidae</taxon>
        <taxon>Umbilicariales</taxon>
        <taxon>Umbilicariaceae</taxon>
        <taxon>Lasallia</taxon>
    </lineage>
</organism>
<sequence length="440" mass="49066">MSSFEVCAVQLDDVKATNALTFAAFASSFYMRILYPNGVTPAVISHFVEQDTKGWHKDPCVRLIQVKDARTGEIISYSQWFIYPERPRAEVRKPVKVEWPEGCDENINNRIFNNGKRKRDEIMGGKPYIFLATLVTSPSHQRRGCGQLLLEWGIQQAQTLNLPIYVEATPSGRPLYQRMAFKPVDHINIDGTSLGIPTPATNTCMVYPAPSPHSPPSSPSTYALALVTSPADFPRLAHIEHVSFKTDASMALCFPGSQSAAGRAAQHANFFRSDRSVRFVKATDTRTGSIVAWARWNFYVDGATLDQTPWPKEWAEGTNVPCVEYFFGALDRKRDAFMKGKDFFLMGVLVTLPEYQGKGIGSSLLQWGLEIADEKGVECWIDASPMSVELYKRLGWVEVDHVDVDLGKYGGEQGIVDRTVCLIRKPGGGEWKVEGGTYYS</sequence>
<gene>
    <name evidence="2" type="ORF">FRX48_05469</name>
</gene>
<dbReference type="Pfam" id="PF00583">
    <property type="entry name" value="Acetyltransf_1"/>
    <property type="match status" value="2"/>
</dbReference>
<evidence type="ECO:0000313" key="2">
    <source>
        <dbReference type="EMBL" id="KAA6411157.1"/>
    </source>
</evidence>
<evidence type="ECO:0000313" key="3">
    <source>
        <dbReference type="Proteomes" id="UP000324767"/>
    </source>
</evidence>
<feature type="domain" description="N-acetyltransferase" evidence="1">
    <location>
        <begin position="277"/>
        <end position="428"/>
    </location>
</feature>
<dbReference type="PROSITE" id="PS51186">
    <property type="entry name" value="GNAT"/>
    <property type="match status" value="2"/>
</dbReference>
<dbReference type="EMBL" id="VXIT01000008">
    <property type="protein sequence ID" value="KAA6411157.1"/>
    <property type="molecule type" value="Genomic_DNA"/>
</dbReference>
<feature type="domain" description="N-acetyltransferase" evidence="1">
    <location>
        <begin position="64"/>
        <end position="210"/>
    </location>
</feature>
<dbReference type="SUPFAM" id="SSF55729">
    <property type="entry name" value="Acyl-CoA N-acyltransferases (Nat)"/>
    <property type="match status" value="2"/>
</dbReference>
<dbReference type="InterPro" id="IPR016181">
    <property type="entry name" value="Acyl_CoA_acyltransferase"/>
</dbReference>
<dbReference type="PANTHER" id="PTHR42791">
    <property type="entry name" value="GNAT FAMILY ACETYLTRANSFERASE"/>
    <property type="match status" value="1"/>
</dbReference>
<dbReference type="OrthoDB" id="2115692at2759"/>
<dbReference type="Gene3D" id="3.40.630.30">
    <property type="match status" value="2"/>
</dbReference>
<accession>A0A5M8PQ82</accession>
<name>A0A5M8PQ82_9LECA</name>
<dbReference type="AlphaFoldDB" id="A0A5M8PQ82"/>
<protein>
    <recommendedName>
        <fullName evidence="1">N-acetyltransferase domain-containing protein</fullName>
    </recommendedName>
</protein>
<dbReference type="InterPro" id="IPR000182">
    <property type="entry name" value="GNAT_dom"/>
</dbReference>
<dbReference type="Proteomes" id="UP000324767">
    <property type="component" value="Unassembled WGS sequence"/>
</dbReference>
<proteinExistence type="predicted"/>
<dbReference type="GO" id="GO:0016747">
    <property type="term" value="F:acyltransferase activity, transferring groups other than amino-acyl groups"/>
    <property type="evidence" value="ECO:0007669"/>
    <property type="project" value="InterPro"/>
</dbReference>